<accession>S4NG89</accession>
<reference evidence="1" key="1">
    <citation type="journal article" date="2013" name="BMC Genomics">
        <title>Unscrambling butterfly oogenesis.</title>
        <authorList>
            <person name="Carter J.M."/>
            <person name="Baker S.C."/>
            <person name="Pink R."/>
            <person name="Carter D.R."/>
            <person name="Collins A."/>
            <person name="Tomlin J."/>
            <person name="Gibbs M."/>
            <person name="Breuker C.J."/>
        </authorList>
    </citation>
    <scope>NUCLEOTIDE SEQUENCE</scope>
    <source>
        <tissue evidence="1">Ovary</tissue>
    </source>
</reference>
<sequence length="69" mass="7940">MNNTFLNLNCEFEFVLYYQYSQSISTIYGTMLSILHGIERILLCISHSILHLTYVCGNLTNVKTTYLGI</sequence>
<proteinExistence type="predicted"/>
<dbReference type="AlphaFoldDB" id="S4NG89"/>
<name>S4NG89_9NEOP</name>
<evidence type="ECO:0000313" key="1">
    <source>
        <dbReference type="EMBL" id="JAA77766.1"/>
    </source>
</evidence>
<organism evidence="1">
    <name type="scientific">Pararge aegeria</name>
    <name type="common">speckled wood butterfly</name>
    <dbReference type="NCBI Taxonomy" id="116150"/>
    <lineage>
        <taxon>Eukaryota</taxon>
        <taxon>Metazoa</taxon>
        <taxon>Ecdysozoa</taxon>
        <taxon>Arthropoda</taxon>
        <taxon>Hexapoda</taxon>
        <taxon>Insecta</taxon>
        <taxon>Pterygota</taxon>
        <taxon>Neoptera</taxon>
        <taxon>Endopterygota</taxon>
        <taxon>Lepidoptera</taxon>
        <taxon>Glossata</taxon>
        <taxon>Ditrysia</taxon>
        <taxon>Papilionoidea</taxon>
        <taxon>Nymphalidae</taxon>
        <taxon>Satyrinae</taxon>
        <taxon>Satyrini</taxon>
        <taxon>Parargina</taxon>
        <taxon>Pararge</taxon>
    </lineage>
</organism>
<dbReference type="EMBL" id="GAIX01014794">
    <property type="protein sequence ID" value="JAA77766.1"/>
    <property type="molecule type" value="Transcribed_RNA"/>
</dbReference>
<reference evidence="1" key="2">
    <citation type="submission" date="2013-05" db="EMBL/GenBank/DDBJ databases">
        <authorList>
            <person name="Carter J.-M."/>
            <person name="Baker S.C."/>
            <person name="Pink R."/>
            <person name="Carter D.R.F."/>
            <person name="Collins A."/>
            <person name="Tomlin J."/>
            <person name="Gibbs M."/>
            <person name="Breuker C.J."/>
        </authorList>
    </citation>
    <scope>NUCLEOTIDE SEQUENCE</scope>
    <source>
        <tissue evidence="1">Ovary</tissue>
    </source>
</reference>
<protein>
    <submittedName>
        <fullName evidence="1">Uncharacterized protein</fullName>
    </submittedName>
</protein>